<dbReference type="Gene3D" id="3.30.160.60">
    <property type="entry name" value="Classic Zinc Finger"/>
    <property type="match status" value="1"/>
</dbReference>
<dbReference type="InterPro" id="IPR017907">
    <property type="entry name" value="Znf_RING_CS"/>
</dbReference>
<evidence type="ECO:0000256" key="4">
    <source>
        <dbReference type="PROSITE-ProRule" id="PRU00024"/>
    </source>
</evidence>
<evidence type="ECO:0000313" key="8">
    <source>
        <dbReference type="Proteomes" id="UP000694427"/>
    </source>
</evidence>
<dbReference type="SMART" id="SM00184">
    <property type="entry name" value="RING"/>
    <property type="match status" value="1"/>
</dbReference>
<dbReference type="SMART" id="SM00336">
    <property type="entry name" value="BBOX"/>
    <property type="match status" value="1"/>
</dbReference>
<dbReference type="AlphaFoldDB" id="A0A8C1MRX5"/>
<dbReference type="InterPro" id="IPR027370">
    <property type="entry name" value="Znf-RING_euk"/>
</dbReference>
<dbReference type="GO" id="GO:0008270">
    <property type="term" value="F:zinc ion binding"/>
    <property type="evidence" value="ECO:0007669"/>
    <property type="project" value="UniProtKB-KW"/>
</dbReference>
<feature type="domain" description="RING-type" evidence="5">
    <location>
        <begin position="13"/>
        <end position="53"/>
    </location>
</feature>
<name>A0A8C1MRX5_CYPCA</name>
<accession>A0A8C1MRX5</accession>
<evidence type="ECO:0000259" key="6">
    <source>
        <dbReference type="PROSITE" id="PS50119"/>
    </source>
</evidence>
<dbReference type="PROSITE" id="PS50089">
    <property type="entry name" value="ZF_RING_2"/>
    <property type="match status" value="1"/>
</dbReference>
<keyword evidence="1" id="KW-0479">Metal-binding</keyword>
<dbReference type="SUPFAM" id="SSF57850">
    <property type="entry name" value="RING/U-box"/>
    <property type="match status" value="1"/>
</dbReference>
<dbReference type="Ensembl" id="ENSCCRT00010089991.1">
    <property type="protein sequence ID" value="ENSCCRP00010081089.1"/>
    <property type="gene ID" value="ENSCCRG00010035468.1"/>
</dbReference>
<evidence type="ECO:0000256" key="3">
    <source>
        <dbReference type="ARBA" id="ARBA00022833"/>
    </source>
</evidence>
<dbReference type="PROSITE" id="PS50119">
    <property type="entry name" value="ZF_BBOX"/>
    <property type="match status" value="1"/>
</dbReference>
<reference evidence="7" key="1">
    <citation type="submission" date="2025-08" db="UniProtKB">
        <authorList>
            <consortium name="Ensembl"/>
        </authorList>
    </citation>
    <scope>IDENTIFICATION</scope>
</reference>
<reference evidence="7" key="2">
    <citation type="submission" date="2025-09" db="UniProtKB">
        <authorList>
            <consortium name="Ensembl"/>
        </authorList>
    </citation>
    <scope>IDENTIFICATION</scope>
</reference>
<dbReference type="SUPFAM" id="SSF57845">
    <property type="entry name" value="B-box zinc-binding domain"/>
    <property type="match status" value="1"/>
</dbReference>
<keyword evidence="3" id="KW-0862">Zinc</keyword>
<dbReference type="PROSITE" id="PS00518">
    <property type="entry name" value="ZF_RING_1"/>
    <property type="match status" value="1"/>
</dbReference>
<dbReference type="Gene3D" id="3.30.40.10">
    <property type="entry name" value="Zinc/RING finger domain, C3HC4 (zinc finger)"/>
    <property type="match status" value="1"/>
</dbReference>
<evidence type="ECO:0000259" key="5">
    <source>
        <dbReference type="PROSITE" id="PS50089"/>
    </source>
</evidence>
<dbReference type="InterPro" id="IPR050143">
    <property type="entry name" value="TRIM/RBCC"/>
</dbReference>
<dbReference type="InterPro" id="IPR013083">
    <property type="entry name" value="Znf_RING/FYVE/PHD"/>
</dbReference>
<dbReference type="PANTHER" id="PTHR24103">
    <property type="entry name" value="E3 UBIQUITIN-PROTEIN LIGASE TRIM"/>
    <property type="match status" value="1"/>
</dbReference>
<evidence type="ECO:0000256" key="2">
    <source>
        <dbReference type="ARBA" id="ARBA00022771"/>
    </source>
</evidence>
<proteinExistence type="predicted"/>
<feature type="domain" description="B box-type" evidence="6">
    <location>
        <begin position="82"/>
        <end position="123"/>
    </location>
</feature>
<dbReference type="Proteomes" id="UP000694427">
    <property type="component" value="Unplaced"/>
</dbReference>
<dbReference type="Pfam" id="PF00643">
    <property type="entry name" value="zf-B_box"/>
    <property type="match status" value="1"/>
</dbReference>
<keyword evidence="8" id="KW-1185">Reference proteome</keyword>
<organism evidence="7 8">
    <name type="scientific">Cyprinus carpio</name>
    <name type="common">Common carp</name>
    <dbReference type="NCBI Taxonomy" id="7962"/>
    <lineage>
        <taxon>Eukaryota</taxon>
        <taxon>Metazoa</taxon>
        <taxon>Chordata</taxon>
        <taxon>Craniata</taxon>
        <taxon>Vertebrata</taxon>
        <taxon>Euteleostomi</taxon>
        <taxon>Actinopterygii</taxon>
        <taxon>Neopterygii</taxon>
        <taxon>Teleostei</taxon>
        <taxon>Ostariophysi</taxon>
        <taxon>Cypriniformes</taxon>
        <taxon>Cyprinidae</taxon>
        <taxon>Cyprininae</taxon>
        <taxon>Cyprinus</taxon>
    </lineage>
</organism>
<evidence type="ECO:0000313" key="7">
    <source>
        <dbReference type="Ensembl" id="ENSCCRP00010081089.1"/>
    </source>
</evidence>
<evidence type="ECO:0000256" key="1">
    <source>
        <dbReference type="ARBA" id="ARBA00022723"/>
    </source>
</evidence>
<dbReference type="InterPro" id="IPR000315">
    <property type="entry name" value="Znf_B-box"/>
</dbReference>
<dbReference type="Pfam" id="PF13445">
    <property type="entry name" value="zf-RING_UBOX"/>
    <property type="match status" value="1"/>
</dbReference>
<keyword evidence="2 4" id="KW-0863">Zinc-finger</keyword>
<protein>
    <submittedName>
        <fullName evidence="7">Uncharacterized protein</fullName>
    </submittedName>
</protein>
<sequence>MASRSFSEEDLICPLCCDIFINPVLLSCNHSVCRNCIQMFWENQESKECPVCSRRSSKDYPPVHFALKKHCETFLEERRQKWSSGICSVHKGKLKLFCLDDQELVCFMCRDLRKHTNHKFYPADEIDAQRTERQIKAEFEELHQFLRNEEAARITTLREEEKQESHIMMEKIEETSKQISSLTRTIRDIEEQIKYEDISFLQVLMNFLLNNLHFFLFSYRTLRACCIGLCFLFLVDLLCCSESNHQRL</sequence>
<dbReference type="InterPro" id="IPR001841">
    <property type="entry name" value="Znf_RING"/>
</dbReference>